<evidence type="ECO:0000256" key="2">
    <source>
        <dbReference type="ARBA" id="ARBA00023315"/>
    </source>
</evidence>
<dbReference type="SUPFAM" id="SSF55729">
    <property type="entry name" value="Acyl-CoA N-acyltransferases (Nat)"/>
    <property type="match status" value="1"/>
</dbReference>
<dbReference type="InterPro" id="IPR016181">
    <property type="entry name" value="Acyl_CoA_acyltransferase"/>
</dbReference>
<dbReference type="InterPro" id="IPR000182">
    <property type="entry name" value="GNAT_dom"/>
</dbReference>
<dbReference type="PROSITE" id="PS51186">
    <property type="entry name" value="GNAT"/>
    <property type="match status" value="1"/>
</dbReference>
<gene>
    <name evidence="4" type="ORF">SAMN05421812_106118</name>
</gene>
<name>A0A239MP53_9ACTN</name>
<evidence type="ECO:0000313" key="5">
    <source>
        <dbReference type="Proteomes" id="UP000198362"/>
    </source>
</evidence>
<organism evidence="4 5">
    <name type="scientific">Asanoa hainanensis</name>
    <dbReference type="NCBI Taxonomy" id="560556"/>
    <lineage>
        <taxon>Bacteria</taxon>
        <taxon>Bacillati</taxon>
        <taxon>Actinomycetota</taxon>
        <taxon>Actinomycetes</taxon>
        <taxon>Micromonosporales</taxon>
        <taxon>Micromonosporaceae</taxon>
        <taxon>Asanoa</taxon>
    </lineage>
</organism>
<evidence type="ECO:0000313" key="4">
    <source>
        <dbReference type="EMBL" id="SNT44501.1"/>
    </source>
</evidence>
<evidence type="ECO:0000256" key="1">
    <source>
        <dbReference type="ARBA" id="ARBA00022679"/>
    </source>
</evidence>
<dbReference type="Proteomes" id="UP000198362">
    <property type="component" value="Unassembled WGS sequence"/>
</dbReference>
<keyword evidence="1 4" id="KW-0808">Transferase</keyword>
<accession>A0A239MP53</accession>
<proteinExistence type="predicted"/>
<dbReference type="EMBL" id="FZPH01000006">
    <property type="protein sequence ID" value="SNT44501.1"/>
    <property type="molecule type" value="Genomic_DNA"/>
</dbReference>
<dbReference type="InterPro" id="IPR050832">
    <property type="entry name" value="Bact_Acetyltransf"/>
</dbReference>
<dbReference type="CDD" id="cd04301">
    <property type="entry name" value="NAT_SF"/>
    <property type="match status" value="1"/>
</dbReference>
<evidence type="ECO:0000259" key="3">
    <source>
        <dbReference type="PROSITE" id="PS51186"/>
    </source>
</evidence>
<feature type="domain" description="N-acetyltransferase" evidence="3">
    <location>
        <begin position="1"/>
        <end position="130"/>
    </location>
</feature>
<sequence length="156" mass="17379">MLALSDVLGGERAAFYRRRMKHQGTVRTAWEGNDLVGVVYVTWEPALEASVRENLPGVPLVHKLHVVPQCRGRGWGAELVRDAENLEEVQLAGTLAAGVDLDNEAAVGFWERLGYREWEYGVVETVKELDKPDGTLEIVPDKCRIFSKVFDSASRA</sequence>
<dbReference type="GO" id="GO:0016747">
    <property type="term" value="F:acyltransferase activity, transferring groups other than amino-acyl groups"/>
    <property type="evidence" value="ECO:0007669"/>
    <property type="project" value="InterPro"/>
</dbReference>
<keyword evidence="5" id="KW-1185">Reference proteome</keyword>
<keyword evidence="2" id="KW-0012">Acyltransferase</keyword>
<protein>
    <submittedName>
        <fullName evidence="4">Acetyltransferase (GNAT) family protein</fullName>
    </submittedName>
</protein>
<reference evidence="4 5" key="1">
    <citation type="submission" date="2017-06" db="EMBL/GenBank/DDBJ databases">
        <authorList>
            <person name="Kim H.J."/>
            <person name="Triplett B.A."/>
        </authorList>
    </citation>
    <scope>NUCLEOTIDE SEQUENCE [LARGE SCALE GENOMIC DNA]</scope>
    <source>
        <strain evidence="4 5">CGMCC 4.5593</strain>
    </source>
</reference>
<dbReference type="PANTHER" id="PTHR43877">
    <property type="entry name" value="AMINOALKYLPHOSPHONATE N-ACETYLTRANSFERASE-RELATED-RELATED"/>
    <property type="match status" value="1"/>
</dbReference>
<dbReference type="Gene3D" id="3.40.630.30">
    <property type="match status" value="1"/>
</dbReference>
<dbReference type="AlphaFoldDB" id="A0A239MP53"/>
<dbReference type="Pfam" id="PF00583">
    <property type="entry name" value="Acetyltransf_1"/>
    <property type="match status" value="1"/>
</dbReference>